<dbReference type="Gene3D" id="3.40.630.10">
    <property type="entry name" value="Zn peptidases"/>
    <property type="match status" value="2"/>
</dbReference>
<evidence type="ECO:0000313" key="6">
    <source>
        <dbReference type="EMBL" id="PIK58591.1"/>
    </source>
</evidence>
<organism evidence="6 7">
    <name type="scientific">Stichopus japonicus</name>
    <name type="common">Sea cucumber</name>
    <dbReference type="NCBI Taxonomy" id="307972"/>
    <lineage>
        <taxon>Eukaryota</taxon>
        <taxon>Metazoa</taxon>
        <taxon>Echinodermata</taxon>
        <taxon>Eleutherozoa</taxon>
        <taxon>Echinozoa</taxon>
        <taxon>Holothuroidea</taxon>
        <taxon>Aspidochirotacea</taxon>
        <taxon>Aspidochirotida</taxon>
        <taxon>Stichopodidae</taxon>
        <taxon>Apostichopus</taxon>
    </lineage>
</organism>
<comment type="similarity">
    <text evidence="1">Belongs to the peptidase M17 family.</text>
</comment>
<dbReference type="SUPFAM" id="SSF53187">
    <property type="entry name" value="Zn-dependent exopeptidases"/>
    <property type="match status" value="1"/>
</dbReference>
<accession>A0A2G8LEB2</accession>
<dbReference type="PRINTS" id="PR00481">
    <property type="entry name" value="LAMNOPPTDASE"/>
</dbReference>
<evidence type="ECO:0000259" key="5">
    <source>
        <dbReference type="PROSITE" id="PS00631"/>
    </source>
</evidence>
<reference evidence="6 7" key="1">
    <citation type="journal article" date="2017" name="PLoS Biol.">
        <title>The sea cucumber genome provides insights into morphological evolution and visceral regeneration.</title>
        <authorList>
            <person name="Zhang X."/>
            <person name="Sun L."/>
            <person name="Yuan J."/>
            <person name="Sun Y."/>
            <person name="Gao Y."/>
            <person name="Zhang L."/>
            <person name="Li S."/>
            <person name="Dai H."/>
            <person name="Hamel J.F."/>
            <person name="Liu C."/>
            <person name="Yu Y."/>
            <person name="Liu S."/>
            <person name="Lin W."/>
            <person name="Guo K."/>
            <person name="Jin S."/>
            <person name="Xu P."/>
            <person name="Storey K.B."/>
            <person name="Huan P."/>
            <person name="Zhang T."/>
            <person name="Zhou Y."/>
            <person name="Zhang J."/>
            <person name="Lin C."/>
            <person name="Li X."/>
            <person name="Xing L."/>
            <person name="Huo D."/>
            <person name="Sun M."/>
            <person name="Wang L."/>
            <person name="Mercier A."/>
            <person name="Li F."/>
            <person name="Yang H."/>
            <person name="Xiang J."/>
        </authorList>
    </citation>
    <scope>NUCLEOTIDE SEQUENCE [LARGE SCALE GENOMIC DNA]</scope>
    <source>
        <strain evidence="6">Shaxun</strain>
        <tissue evidence="6">Muscle</tissue>
    </source>
</reference>
<gene>
    <name evidence="6" type="ORF">BSL78_04497</name>
</gene>
<sequence length="488" mass="52775">MCRLPCLVKAASLEDAKEYDGLVVVSPGVESLVGELAFAKAAVDNALKLDKSVSTRASLVHLPDHALGRMVFSPTGPLNRDYDDVRRFGEAANSGVKRALEAGFSKPLFVTVSEKEYPDGSLVSLLGALHALYVPIEIRENIEPRAQKVEALGVIDKSAETAKTLVEKAIAVESGRLVYRDIGGSDPERMAPPNVATYVNELFDSADSQVKVEVLSDLPAIEKNYPLFAAVNRCASLVNRHQGRIINLTYTGSGKIEKTLLLVGKGVTYDTGGADIKHGGHMAGMHRDKCGSAFVAGYFQTLNILRPQNIKVIGRMAMVRNSVGVESYVADEIITSRAGVRVRVGNTDAEGRMAMADPLCEMKELLVMDNGPAQKEEFAQSIQKFGHTIGDPFEISTIRRDDYDFCRGKSEYEDVLQCNNQPSSATPRGHQFPAAFLIVTSGLDKHGKDSSEPIKYTHIDIAGSSGPFPGTPTGAPIPAFTAKYLFNQ</sequence>
<name>A0A2G8LEB2_STIJA</name>
<dbReference type="GO" id="GO:0006508">
    <property type="term" value="P:proteolysis"/>
    <property type="evidence" value="ECO:0007669"/>
    <property type="project" value="UniProtKB-KW"/>
</dbReference>
<dbReference type="OrthoDB" id="10041421at2759"/>
<dbReference type="InterPro" id="IPR011356">
    <property type="entry name" value="Leucine_aapep/pepB"/>
</dbReference>
<dbReference type="PANTHER" id="PTHR11963:SF48">
    <property type="entry name" value="DIPEPTIDASE B, ISOFORM A"/>
    <property type="match status" value="1"/>
</dbReference>
<dbReference type="InterPro" id="IPR000819">
    <property type="entry name" value="Peptidase_M17_C"/>
</dbReference>
<dbReference type="GO" id="GO:0005737">
    <property type="term" value="C:cytoplasm"/>
    <property type="evidence" value="ECO:0007669"/>
    <property type="project" value="InterPro"/>
</dbReference>
<keyword evidence="4" id="KW-0378">Hydrolase</keyword>
<dbReference type="EMBL" id="MRZV01000108">
    <property type="protein sequence ID" value="PIK58591.1"/>
    <property type="molecule type" value="Genomic_DNA"/>
</dbReference>
<feature type="domain" description="Cytosol aminopeptidase" evidence="5">
    <location>
        <begin position="346"/>
        <end position="353"/>
    </location>
</feature>
<evidence type="ECO:0000313" key="7">
    <source>
        <dbReference type="Proteomes" id="UP000230750"/>
    </source>
</evidence>
<keyword evidence="2 6" id="KW-0031">Aminopeptidase</keyword>
<dbReference type="PROSITE" id="PS00631">
    <property type="entry name" value="CYTOSOL_AP"/>
    <property type="match status" value="1"/>
</dbReference>
<protein>
    <submittedName>
        <fullName evidence="6">Putative aminopeptidase W07G4.4-like</fullName>
    </submittedName>
</protein>
<dbReference type="Proteomes" id="UP000230750">
    <property type="component" value="Unassembled WGS sequence"/>
</dbReference>
<proteinExistence type="inferred from homology"/>
<evidence type="ECO:0000256" key="4">
    <source>
        <dbReference type="ARBA" id="ARBA00022801"/>
    </source>
</evidence>
<keyword evidence="3" id="KW-0645">Protease</keyword>
<dbReference type="AlphaFoldDB" id="A0A2G8LEB2"/>
<evidence type="ECO:0000256" key="2">
    <source>
        <dbReference type="ARBA" id="ARBA00022438"/>
    </source>
</evidence>
<dbReference type="Pfam" id="PF00883">
    <property type="entry name" value="Peptidase_M17"/>
    <property type="match status" value="1"/>
</dbReference>
<evidence type="ECO:0000256" key="3">
    <source>
        <dbReference type="ARBA" id="ARBA00022670"/>
    </source>
</evidence>
<comment type="caution">
    <text evidence="6">The sequence shown here is derived from an EMBL/GenBank/DDBJ whole genome shotgun (WGS) entry which is preliminary data.</text>
</comment>
<dbReference type="GO" id="GO:0030145">
    <property type="term" value="F:manganese ion binding"/>
    <property type="evidence" value="ECO:0007669"/>
    <property type="project" value="InterPro"/>
</dbReference>
<keyword evidence="7" id="KW-1185">Reference proteome</keyword>
<dbReference type="STRING" id="307972.A0A2G8LEB2"/>
<evidence type="ECO:0000256" key="1">
    <source>
        <dbReference type="ARBA" id="ARBA00009528"/>
    </source>
</evidence>
<dbReference type="PANTHER" id="PTHR11963">
    <property type="entry name" value="LEUCINE AMINOPEPTIDASE-RELATED"/>
    <property type="match status" value="1"/>
</dbReference>
<dbReference type="GO" id="GO:0070006">
    <property type="term" value="F:metalloaminopeptidase activity"/>
    <property type="evidence" value="ECO:0007669"/>
    <property type="project" value="InterPro"/>
</dbReference>